<evidence type="ECO:0000313" key="5">
    <source>
        <dbReference type="Proteomes" id="UP000094487"/>
    </source>
</evidence>
<keyword evidence="5" id="KW-1185">Reference proteome</keyword>
<gene>
    <name evidence="4" type="ORF">BFL28_18665</name>
</gene>
<keyword evidence="2" id="KW-0597">Phosphoprotein</keyword>
<dbReference type="AlphaFoldDB" id="A0A1E3LTL4"/>
<feature type="modified residue" description="Phosphohistidine" evidence="2">
    <location>
        <position position="43"/>
    </location>
</feature>
<dbReference type="EMBL" id="MDDS01000036">
    <property type="protein sequence ID" value="ODP37112.1"/>
    <property type="molecule type" value="Genomic_DNA"/>
</dbReference>
<dbReference type="Gene3D" id="1.20.120.160">
    <property type="entry name" value="HPT domain"/>
    <property type="match status" value="1"/>
</dbReference>
<evidence type="ECO:0000313" key="4">
    <source>
        <dbReference type="EMBL" id="ODP37112.1"/>
    </source>
</evidence>
<dbReference type="OrthoDB" id="7429195at2"/>
<evidence type="ECO:0000256" key="1">
    <source>
        <dbReference type="ARBA" id="ARBA00023012"/>
    </source>
</evidence>
<comment type="caution">
    <text evidence="4">The sequence shown here is derived from an EMBL/GenBank/DDBJ whole genome shotgun (WGS) entry which is preliminary data.</text>
</comment>
<organism evidence="4 5">
    <name type="scientific">Sphingomonas turrisvirgatae</name>
    <dbReference type="NCBI Taxonomy" id="1888892"/>
    <lineage>
        <taxon>Bacteria</taxon>
        <taxon>Pseudomonadati</taxon>
        <taxon>Pseudomonadota</taxon>
        <taxon>Alphaproteobacteria</taxon>
        <taxon>Sphingomonadales</taxon>
        <taxon>Sphingomonadaceae</taxon>
        <taxon>Sphingomonas</taxon>
    </lineage>
</organism>
<dbReference type="PROSITE" id="PS50894">
    <property type="entry name" value="HPT"/>
    <property type="match status" value="1"/>
</dbReference>
<evidence type="ECO:0000256" key="2">
    <source>
        <dbReference type="PROSITE-ProRule" id="PRU00110"/>
    </source>
</evidence>
<dbReference type="InterPro" id="IPR008207">
    <property type="entry name" value="Sig_transdc_His_kin_Hpt_dom"/>
</dbReference>
<dbReference type="STRING" id="1888892.BFL28_18665"/>
<dbReference type="Proteomes" id="UP000094487">
    <property type="component" value="Unassembled WGS sequence"/>
</dbReference>
<keyword evidence="1" id="KW-0902">Two-component regulatory system</keyword>
<dbReference type="RefSeq" id="WP_069321129.1">
    <property type="nucleotide sequence ID" value="NZ_MDDS01000036.1"/>
</dbReference>
<dbReference type="GO" id="GO:0004672">
    <property type="term" value="F:protein kinase activity"/>
    <property type="evidence" value="ECO:0007669"/>
    <property type="project" value="UniProtKB-ARBA"/>
</dbReference>
<protein>
    <recommendedName>
        <fullName evidence="3">HPt domain-containing protein</fullName>
    </recommendedName>
</protein>
<name>A0A1E3LTL4_9SPHN</name>
<feature type="domain" description="HPt" evidence="3">
    <location>
        <begin position="4"/>
        <end position="94"/>
    </location>
</feature>
<reference evidence="4 5" key="1">
    <citation type="submission" date="2016-08" db="EMBL/GenBank/DDBJ databases">
        <title>Draft genome of the agarase producing Sphingomonas sp. MCT13.</title>
        <authorList>
            <person name="D'Andrea M.M."/>
            <person name="Rossolini G.M."/>
            <person name="Thaller M.C."/>
        </authorList>
    </citation>
    <scope>NUCLEOTIDE SEQUENCE [LARGE SCALE GENOMIC DNA]</scope>
    <source>
        <strain evidence="4 5">MCT13</strain>
    </source>
</reference>
<accession>A0A1E3LTL4</accession>
<evidence type="ECO:0000259" key="3">
    <source>
        <dbReference type="PROSITE" id="PS50894"/>
    </source>
</evidence>
<dbReference type="GO" id="GO:0000160">
    <property type="term" value="P:phosphorelay signal transduction system"/>
    <property type="evidence" value="ECO:0007669"/>
    <property type="project" value="UniProtKB-KW"/>
</dbReference>
<dbReference type="InterPro" id="IPR036641">
    <property type="entry name" value="HPT_dom_sf"/>
</dbReference>
<dbReference type="Pfam" id="PF01627">
    <property type="entry name" value="Hpt"/>
    <property type="match status" value="1"/>
</dbReference>
<proteinExistence type="predicted"/>
<dbReference type="SUPFAM" id="SSF47226">
    <property type="entry name" value="Histidine-containing phosphotransfer domain, HPT domain"/>
    <property type="match status" value="1"/>
</dbReference>
<sequence length="94" mass="10358">MADFDARMAALRERFVAQTAREARAMAEHVQAQRWDAVRDLCHGLAGRAGMFGFAALGEVAREVEEAVDAGRSPVRLRALIDRLLAEVPRIEAP</sequence>